<organism evidence="1 2">
    <name type="scientific">Nakamurella multipartita (strain ATCC 700099 / DSM 44233 / CIP 104796 / JCM 9543 / NBRC 105858 / Y-104)</name>
    <name type="common">Microsphaera multipartita</name>
    <dbReference type="NCBI Taxonomy" id="479431"/>
    <lineage>
        <taxon>Bacteria</taxon>
        <taxon>Bacillati</taxon>
        <taxon>Actinomycetota</taxon>
        <taxon>Actinomycetes</taxon>
        <taxon>Nakamurellales</taxon>
        <taxon>Nakamurellaceae</taxon>
        <taxon>Nakamurella</taxon>
    </lineage>
</organism>
<proteinExistence type="predicted"/>
<dbReference type="EMBL" id="CP001737">
    <property type="protein sequence ID" value="ACV79039.1"/>
    <property type="molecule type" value="Genomic_DNA"/>
</dbReference>
<name>C8X8I4_NAKMY</name>
<dbReference type="AlphaFoldDB" id="C8X8I4"/>
<evidence type="ECO:0000313" key="1">
    <source>
        <dbReference type="EMBL" id="ACV79039.1"/>
    </source>
</evidence>
<protein>
    <submittedName>
        <fullName evidence="1">Uncharacterized protein</fullName>
    </submittedName>
</protein>
<dbReference type="STRING" id="479431.Namu_2693"/>
<reference evidence="2" key="1">
    <citation type="submission" date="2009-09" db="EMBL/GenBank/DDBJ databases">
        <title>The complete genome of Nakamurella multipartita DSM 44233.</title>
        <authorList>
            <consortium name="US DOE Joint Genome Institute (JGI-PGF)"/>
            <person name="Lucas S."/>
            <person name="Copeland A."/>
            <person name="Lapidus A."/>
            <person name="Glavina del Rio T."/>
            <person name="Dalin E."/>
            <person name="Tice H."/>
            <person name="Bruce D."/>
            <person name="Goodwin L."/>
            <person name="Pitluck S."/>
            <person name="Kyrpides N."/>
            <person name="Mavromatis K."/>
            <person name="Ivanova N."/>
            <person name="Ovchinnikova G."/>
            <person name="Sims D."/>
            <person name="Meincke L."/>
            <person name="Brettin T."/>
            <person name="Detter J.C."/>
            <person name="Han C."/>
            <person name="Larimer F."/>
            <person name="Land M."/>
            <person name="Hauser L."/>
            <person name="Markowitz V."/>
            <person name="Cheng J.-F."/>
            <person name="Hugenholtz P."/>
            <person name="Woyke T."/>
            <person name="Wu D."/>
            <person name="Klenk H.-P."/>
            <person name="Eisen J.A."/>
        </authorList>
    </citation>
    <scope>NUCLEOTIDE SEQUENCE [LARGE SCALE GENOMIC DNA]</scope>
    <source>
        <strain evidence="2">ATCC 700099 / DSM 44233 / CIP 104796 / JCM 9543 / NBRC 105858 / Y-104</strain>
    </source>
</reference>
<keyword evidence="2" id="KW-1185">Reference proteome</keyword>
<evidence type="ECO:0000313" key="2">
    <source>
        <dbReference type="Proteomes" id="UP000002218"/>
    </source>
</evidence>
<accession>C8X8I4</accession>
<dbReference type="HOGENOM" id="CLU_723374_0_0_11"/>
<dbReference type="KEGG" id="nml:Namu_2693"/>
<reference evidence="1 2" key="2">
    <citation type="journal article" date="2010" name="Stand. Genomic Sci.">
        <title>Complete genome sequence of Nakamurella multipartita type strain (Y-104).</title>
        <authorList>
            <person name="Tice H."/>
            <person name="Mayilraj S."/>
            <person name="Sims D."/>
            <person name="Lapidus A."/>
            <person name="Nolan M."/>
            <person name="Lucas S."/>
            <person name="Glavina Del Rio T."/>
            <person name="Copeland A."/>
            <person name="Cheng J.F."/>
            <person name="Meincke L."/>
            <person name="Bruce D."/>
            <person name="Goodwin L."/>
            <person name="Pitluck S."/>
            <person name="Ivanova N."/>
            <person name="Mavromatis K."/>
            <person name="Ovchinnikova G."/>
            <person name="Pati A."/>
            <person name="Chen A."/>
            <person name="Palaniappan K."/>
            <person name="Land M."/>
            <person name="Hauser L."/>
            <person name="Chang Y.J."/>
            <person name="Jeffries C.D."/>
            <person name="Detter J.C."/>
            <person name="Brettin T."/>
            <person name="Rohde M."/>
            <person name="Goker M."/>
            <person name="Bristow J."/>
            <person name="Eisen J.A."/>
            <person name="Markowitz V."/>
            <person name="Hugenholtz P."/>
            <person name="Kyrpides N.C."/>
            <person name="Klenk H.P."/>
            <person name="Chen F."/>
        </authorList>
    </citation>
    <scope>NUCLEOTIDE SEQUENCE [LARGE SCALE GENOMIC DNA]</scope>
    <source>
        <strain evidence="2">ATCC 700099 / DSM 44233 / CIP 104796 / JCM 9543 / NBRC 105858 / Y-104</strain>
    </source>
</reference>
<dbReference type="InParanoid" id="C8X8I4"/>
<dbReference type="eggNOG" id="ENOG5031CU8">
    <property type="taxonomic scope" value="Bacteria"/>
</dbReference>
<sequence>MSNRILRRPIPPSLRPVPGIGESFFAHAPSTRVRTIAQLCAAESVGAVYTMPGGKSGEAQLERVLATHREIAGGAATALADANRYSGANRLPASAPLSLQWLQRQWDAGASWAVTDSGYLDRGADEDLASLFANADDLARKATGRFFLAVPADNHWVTTRAPDLRTVVERHGIPVIYLFGSTGDPLASKKAVEGLLYLLDSAVPSALMRTDQAAIGALTGNAVFGAMGTSTSLRHIYPPRNGGGFGTSPFPSAFLPQGISFHRTDTLGRAIALSPDELHWICFCERCGGLRLDSVIDATHAFTHSLLSLTDLVRHVLGGDRNCSRSSWGALCRNAQFTHIDIESTTGIKWSYPSFLGAWGAVTR</sequence>
<gene>
    <name evidence="1" type="ordered locus">Namu_2693</name>
</gene>
<dbReference type="Proteomes" id="UP000002218">
    <property type="component" value="Chromosome"/>
</dbReference>